<proteinExistence type="predicted"/>
<sequence length="61" mass="6837">MLSRDSEFESSKFPLYLCPTYLGFAEKVHKTNLGGRELMESGIYHLSPAFCLGFSAQVQGF</sequence>
<gene>
    <name evidence="1" type="ORF">KR51_00032750</name>
</gene>
<name>U5DFE8_9CHRO</name>
<dbReference type="InParanoid" id="U5DFE8"/>
<dbReference type="Proteomes" id="UP000016960">
    <property type="component" value="Unassembled WGS sequence"/>
</dbReference>
<organism evidence="1 2">
    <name type="scientific">Rubidibacter lacunae KORDI 51-2</name>
    <dbReference type="NCBI Taxonomy" id="582515"/>
    <lineage>
        <taxon>Bacteria</taxon>
        <taxon>Bacillati</taxon>
        <taxon>Cyanobacteriota</taxon>
        <taxon>Cyanophyceae</taxon>
        <taxon>Oscillatoriophycideae</taxon>
        <taxon>Chroococcales</taxon>
        <taxon>Aphanothecaceae</taxon>
        <taxon>Rubidibacter</taxon>
    </lineage>
</organism>
<protein>
    <submittedName>
        <fullName evidence="1">Uncharacterized protein</fullName>
    </submittedName>
</protein>
<dbReference type="AlphaFoldDB" id="U5DFE8"/>
<keyword evidence="2" id="KW-1185">Reference proteome</keyword>
<reference evidence="1 2" key="1">
    <citation type="submission" date="2013-05" db="EMBL/GenBank/DDBJ databases">
        <title>Draft genome sequence of Rubidibacter lacunae KORDI 51-2.</title>
        <authorList>
            <person name="Choi D.H."/>
            <person name="Noh J.H."/>
            <person name="Kwon K.-K."/>
            <person name="Lee J.-H."/>
            <person name="Ryu J.-Y."/>
        </authorList>
    </citation>
    <scope>NUCLEOTIDE SEQUENCE [LARGE SCALE GENOMIC DNA]</scope>
    <source>
        <strain evidence="1 2">KORDI 51-2</strain>
    </source>
</reference>
<evidence type="ECO:0000313" key="2">
    <source>
        <dbReference type="Proteomes" id="UP000016960"/>
    </source>
</evidence>
<dbReference type="EMBL" id="ASSJ01000079">
    <property type="protein sequence ID" value="ERN40326.1"/>
    <property type="molecule type" value="Genomic_DNA"/>
</dbReference>
<evidence type="ECO:0000313" key="1">
    <source>
        <dbReference type="EMBL" id="ERN40326.1"/>
    </source>
</evidence>
<comment type="caution">
    <text evidence="1">The sequence shown here is derived from an EMBL/GenBank/DDBJ whole genome shotgun (WGS) entry which is preliminary data.</text>
</comment>
<accession>U5DFE8</accession>